<keyword evidence="1" id="KW-0597">Phosphoprotein</keyword>
<feature type="domain" description="Histidine kinase" evidence="8">
    <location>
        <begin position="385"/>
        <end position="579"/>
    </location>
</feature>
<dbReference type="InterPro" id="IPR016120">
    <property type="entry name" value="Sig_transdc_His_kin_SpoOB"/>
</dbReference>
<dbReference type="GO" id="GO:0000155">
    <property type="term" value="F:phosphorelay sensor kinase activity"/>
    <property type="evidence" value="ECO:0007669"/>
    <property type="project" value="InterPro"/>
</dbReference>
<evidence type="ECO:0000256" key="4">
    <source>
        <dbReference type="ARBA" id="ARBA00022777"/>
    </source>
</evidence>
<proteinExistence type="predicted"/>
<keyword evidence="3" id="KW-0547">Nucleotide-binding</keyword>
<name>A0A2W1LAB9_9BACL</name>
<dbReference type="InterPro" id="IPR036890">
    <property type="entry name" value="HATPase_C_sf"/>
</dbReference>
<comment type="caution">
    <text evidence="9">The sequence shown here is derived from an EMBL/GenBank/DDBJ whole genome shotgun (WGS) entry which is preliminary data.</text>
</comment>
<dbReference type="RefSeq" id="WP_111146454.1">
    <property type="nucleotide sequence ID" value="NZ_QKRB01000042.1"/>
</dbReference>
<evidence type="ECO:0000256" key="5">
    <source>
        <dbReference type="ARBA" id="ARBA00022840"/>
    </source>
</evidence>
<dbReference type="InterPro" id="IPR003594">
    <property type="entry name" value="HATPase_dom"/>
</dbReference>
<dbReference type="GO" id="GO:0005524">
    <property type="term" value="F:ATP binding"/>
    <property type="evidence" value="ECO:0007669"/>
    <property type="project" value="UniProtKB-KW"/>
</dbReference>
<keyword evidence="6" id="KW-0902">Two-component regulatory system</keyword>
<accession>A0A2W1LAB9</accession>
<keyword evidence="5" id="KW-0067">ATP-binding</keyword>
<evidence type="ECO:0000256" key="1">
    <source>
        <dbReference type="ARBA" id="ARBA00022553"/>
    </source>
</evidence>
<evidence type="ECO:0000256" key="6">
    <source>
        <dbReference type="ARBA" id="ARBA00023012"/>
    </source>
</evidence>
<dbReference type="InterPro" id="IPR005467">
    <property type="entry name" value="His_kinase_dom"/>
</dbReference>
<keyword evidence="2" id="KW-0808">Transferase</keyword>
<evidence type="ECO:0000313" key="10">
    <source>
        <dbReference type="Proteomes" id="UP000249522"/>
    </source>
</evidence>
<dbReference type="SMART" id="SM00387">
    <property type="entry name" value="HATPase_c"/>
    <property type="match status" value="1"/>
</dbReference>
<sequence length="579" mass="65139">MTFKKVTITSLLTVILILILNDVIYYYSVRNSLNDSLAKRMISLSEQIKLSVDHVEYAYSVTDELMAEKLRAASIAIQNSLPPDYKDVKNEQLVEIRNDLGISDIALFTPRGDDMVVVRSSDPNELNMGSKTWGDYFTAFNQLWKLEPVTVKSGLAMKNFWAGKISGSASNPSSLKNKYGYYYDGTTNYIINPYIDSTYIQRVEANAGVDTIIQNTLSKNPELLEITGYNPRTFSYADDDPRLFTETDGKKNPRYSERKIVFGSYNFPDEDDIAHVEAAAASGKIVTDLGSINGHNVLKVFYPVTEDIVQFPYVISLTSSVDEVSGQLNKQLLFFIAVIVLVTLVSIVGVYIIFRYMNQTKNEVAQAVQENYTNEMNNLVVAFRGQHHDFNNHLNTIKAFMDLDRYTNAKQYLDELVGETKLVQDMIEVGHPAIASLLHAKVTQAISRKIHFTYDFESVGKLDLVGMKSVDIVKIIGNLVDNAFDEVSKLNADNRRVHVDCYTEQGRIKFNISNSLSRPMDHSELERIFDSGYSSKTTGEHKGLGLAIVKERVLTYRGNITVSTEEDQIIFHVDLPAAS</sequence>
<organism evidence="9 10">
    <name type="scientific">Paenibacillus sambharensis</name>
    <dbReference type="NCBI Taxonomy" id="1803190"/>
    <lineage>
        <taxon>Bacteria</taxon>
        <taxon>Bacillati</taxon>
        <taxon>Bacillota</taxon>
        <taxon>Bacilli</taxon>
        <taxon>Bacillales</taxon>
        <taxon>Paenibacillaceae</taxon>
        <taxon>Paenibacillus</taxon>
    </lineage>
</organism>
<gene>
    <name evidence="9" type="ORF">DNH61_09680</name>
</gene>
<reference evidence="9 10" key="1">
    <citation type="submission" date="2018-06" db="EMBL/GenBank/DDBJ databases">
        <title>Paenibacillus imtechensis sp. nov.</title>
        <authorList>
            <person name="Pinnaka A.K."/>
            <person name="Singh H."/>
            <person name="Kaur M."/>
        </authorList>
    </citation>
    <scope>NUCLEOTIDE SEQUENCE [LARGE SCALE GENOMIC DNA]</scope>
    <source>
        <strain evidence="9 10">SMB1</strain>
    </source>
</reference>
<keyword evidence="10" id="KW-1185">Reference proteome</keyword>
<dbReference type="Gene3D" id="1.10.287.130">
    <property type="match status" value="1"/>
</dbReference>
<dbReference type="Proteomes" id="UP000249522">
    <property type="component" value="Unassembled WGS sequence"/>
</dbReference>
<dbReference type="PANTHER" id="PTHR40448:SF1">
    <property type="entry name" value="TWO-COMPONENT SENSOR HISTIDINE KINASE"/>
    <property type="match status" value="1"/>
</dbReference>
<evidence type="ECO:0000256" key="3">
    <source>
        <dbReference type="ARBA" id="ARBA00022741"/>
    </source>
</evidence>
<protein>
    <submittedName>
        <fullName evidence="9">Histidine kinase</fullName>
    </submittedName>
</protein>
<dbReference type="GO" id="GO:0042802">
    <property type="term" value="F:identical protein binding"/>
    <property type="evidence" value="ECO:0007669"/>
    <property type="project" value="TreeGrafter"/>
</dbReference>
<feature type="transmembrane region" description="Helical" evidence="7">
    <location>
        <begin position="332"/>
        <end position="354"/>
    </location>
</feature>
<dbReference type="OrthoDB" id="1634477at2"/>
<dbReference type="AlphaFoldDB" id="A0A2W1LAB9"/>
<dbReference type="PROSITE" id="PS50109">
    <property type="entry name" value="HIS_KIN"/>
    <property type="match status" value="1"/>
</dbReference>
<feature type="transmembrane region" description="Helical" evidence="7">
    <location>
        <begin position="7"/>
        <end position="27"/>
    </location>
</feature>
<evidence type="ECO:0000313" key="9">
    <source>
        <dbReference type="EMBL" id="PZD96166.1"/>
    </source>
</evidence>
<evidence type="ECO:0000259" key="8">
    <source>
        <dbReference type="PROSITE" id="PS50109"/>
    </source>
</evidence>
<evidence type="ECO:0000256" key="7">
    <source>
        <dbReference type="SAM" id="Phobius"/>
    </source>
</evidence>
<dbReference type="InterPro" id="IPR032834">
    <property type="entry name" value="NatK-like_C"/>
</dbReference>
<dbReference type="EMBL" id="QKRB01000042">
    <property type="protein sequence ID" value="PZD96166.1"/>
    <property type="molecule type" value="Genomic_DNA"/>
</dbReference>
<keyword evidence="7" id="KW-1133">Transmembrane helix</keyword>
<dbReference type="Pfam" id="PF14501">
    <property type="entry name" value="HATPase_c_5"/>
    <property type="match status" value="1"/>
</dbReference>
<dbReference type="Pfam" id="PF14689">
    <property type="entry name" value="SPOB_a"/>
    <property type="match status" value="1"/>
</dbReference>
<dbReference type="SUPFAM" id="SSF55890">
    <property type="entry name" value="Sporulation response regulatory protein Spo0B"/>
    <property type="match status" value="1"/>
</dbReference>
<dbReference type="PANTHER" id="PTHR40448">
    <property type="entry name" value="TWO-COMPONENT SENSOR HISTIDINE KINASE"/>
    <property type="match status" value="1"/>
</dbReference>
<keyword evidence="4 9" id="KW-0418">Kinase</keyword>
<keyword evidence="7" id="KW-0812">Transmembrane</keyword>
<keyword evidence="7" id="KW-0472">Membrane</keyword>
<evidence type="ECO:0000256" key="2">
    <source>
        <dbReference type="ARBA" id="ARBA00022679"/>
    </source>
</evidence>
<dbReference type="Gene3D" id="3.30.565.10">
    <property type="entry name" value="Histidine kinase-like ATPase, C-terminal domain"/>
    <property type="match status" value="1"/>
</dbReference>
<dbReference type="SUPFAM" id="SSF55874">
    <property type="entry name" value="ATPase domain of HSP90 chaperone/DNA topoisomerase II/histidine kinase"/>
    <property type="match status" value="1"/>
</dbReference>
<dbReference type="InterPro" id="IPR039506">
    <property type="entry name" value="SPOB_a"/>
</dbReference>